<feature type="domain" description="Heterokaryon incompatibility" evidence="2">
    <location>
        <begin position="379"/>
        <end position="533"/>
    </location>
</feature>
<evidence type="ECO:0000313" key="3">
    <source>
        <dbReference type="EMBL" id="KAH7093616.1"/>
    </source>
</evidence>
<keyword evidence="1" id="KW-1133">Transmembrane helix</keyword>
<accession>A0A8K0W2Y8</accession>
<evidence type="ECO:0000256" key="1">
    <source>
        <dbReference type="SAM" id="Phobius"/>
    </source>
</evidence>
<comment type="caution">
    <text evidence="3">The sequence shown here is derived from an EMBL/GenBank/DDBJ whole genome shotgun (WGS) entry which is preliminary data.</text>
</comment>
<dbReference type="OrthoDB" id="3789824at2759"/>
<organism evidence="3 4">
    <name type="scientific">Paraphoma chrysanthemicola</name>
    <dbReference type="NCBI Taxonomy" id="798071"/>
    <lineage>
        <taxon>Eukaryota</taxon>
        <taxon>Fungi</taxon>
        <taxon>Dikarya</taxon>
        <taxon>Ascomycota</taxon>
        <taxon>Pezizomycotina</taxon>
        <taxon>Dothideomycetes</taxon>
        <taxon>Pleosporomycetidae</taxon>
        <taxon>Pleosporales</taxon>
        <taxon>Pleosporineae</taxon>
        <taxon>Phaeosphaeriaceae</taxon>
        <taxon>Paraphoma</taxon>
    </lineage>
</organism>
<evidence type="ECO:0000259" key="2">
    <source>
        <dbReference type="Pfam" id="PF06985"/>
    </source>
</evidence>
<keyword evidence="4" id="KW-1185">Reference proteome</keyword>
<dbReference type="AlphaFoldDB" id="A0A8K0W2Y8"/>
<dbReference type="PANTHER" id="PTHR33112">
    <property type="entry name" value="DOMAIN PROTEIN, PUTATIVE-RELATED"/>
    <property type="match status" value="1"/>
</dbReference>
<protein>
    <submittedName>
        <fullName evidence="3">Heterokaryon incompatibility protein-domain-containing protein</fullName>
    </submittedName>
</protein>
<dbReference type="PANTHER" id="PTHR33112:SF8">
    <property type="entry name" value="HETEROKARYON INCOMPATIBILITY DOMAIN-CONTAINING PROTEIN"/>
    <property type="match status" value="1"/>
</dbReference>
<feature type="transmembrane region" description="Helical" evidence="1">
    <location>
        <begin position="52"/>
        <end position="73"/>
    </location>
</feature>
<feature type="transmembrane region" description="Helical" evidence="1">
    <location>
        <begin position="79"/>
        <end position="101"/>
    </location>
</feature>
<proteinExistence type="predicted"/>
<sequence length="890" mass="101538">MRRPASPVGEQTTTDSRHLTLVFTIIFEPCRTHTMIFFVWFRDSVLMLIDLLRLICVVLFKCIAFLGAVLFVVSCLALLAVTAFLAILGLSWMLHWVWVLITKLPGFVRKLFLNLRRIARDLFLNFQHIARQLFLTFPRKFTIPARRFSWQSLKGFADARTHLLSEPNCPISLDILTTSALCQECFHVVSQSKLISGSMLPIIRRTEWHRWTLPLHGTELRSDSCHLCRIVWFTAAPVIRDKVLADMRRGKHLQAHLEIWEGESRDRSRYYIQGFYGEDQPGERKKLSDPIPIQQKDLKGQQPSARISLSTGSQDSIKLAKSWIEHCRNNHLQHCTTKASEVVERVLPKRLLYVGDAMSSVLHLVETCTAGLQSAEIKYLALSYCKGDEMSVREMLTLDKEQEWKKQIKTTSLPLTFLHAIHLTRQLGLNYLWVDVLCILQDDADKTEWSIESISIGSVYAHAYCTISACGSNNADGGCFHERTPSFLDFPCYLRFSKSKGLVIQPTSDSFVEDSFSNEVDKSDLSQHAWALQARLLSPRILHFSARYMFFECNTHIASETSPQGRPFRKGTRGLFRTLFRKRDDSVDILHADTIPSIYNPVDGYRAKSNFLRKNESTTLSSEAQLELHRCWSVLLEKYTHANLDQGLDRSIAILGLAQQIATSKRGLEYMHGLWSRHIILDLLWYIQPGRAENPESPRAPTYSWQSVDGCVRYHLKSLTEESQGKYCSIVRVAELVESSTNDDGAESLRWLRSSKSLTLKCPVLRGSNARNKASEPSSLEIQTAQDSVCGDFWPDSVAFDESKEVFCAELVREVIHENGDRKSPSTVWSNGLVLQRTLDRGSGGVKALYKRIGRFWMEWPVEINDPAGTLGKNVKPMFNKNKKQEIRII</sequence>
<evidence type="ECO:0000313" key="4">
    <source>
        <dbReference type="Proteomes" id="UP000813461"/>
    </source>
</evidence>
<gene>
    <name evidence="3" type="ORF">FB567DRAFT_177501</name>
</gene>
<keyword evidence="1" id="KW-0812">Transmembrane</keyword>
<dbReference type="Proteomes" id="UP000813461">
    <property type="component" value="Unassembled WGS sequence"/>
</dbReference>
<reference evidence="3" key="1">
    <citation type="journal article" date="2021" name="Nat. Commun.">
        <title>Genetic determinants of endophytism in the Arabidopsis root mycobiome.</title>
        <authorList>
            <person name="Mesny F."/>
            <person name="Miyauchi S."/>
            <person name="Thiergart T."/>
            <person name="Pickel B."/>
            <person name="Atanasova L."/>
            <person name="Karlsson M."/>
            <person name="Huettel B."/>
            <person name="Barry K.W."/>
            <person name="Haridas S."/>
            <person name="Chen C."/>
            <person name="Bauer D."/>
            <person name="Andreopoulos W."/>
            <person name="Pangilinan J."/>
            <person name="LaButti K."/>
            <person name="Riley R."/>
            <person name="Lipzen A."/>
            <person name="Clum A."/>
            <person name="Drula E."/>
            <person name="Henrissat B."/>
            <person name="Kohler A."/>
            <person name="Grigoriev I.V."/>
            <person name="Martin F.M."/>
            <person name="Hacquard S."/>
        </authorList>
    </citation>
    <scope>NUCLEOTIDE SEQUENCE</scope>
    <source>
        <strain evidence="3">MPI-SDFR-AT-0120</strain>
    </source>
</reference>
<feature type="transmembrane region" description="Helical" evidence="1">
    <location>
        <begin position="20"/>
        <end position="40"/>
    </location>
</feature>
<dbReference type="InterPro" id="IPR010730">
    <property type="entry name" value="HET"/>
</dbReference>
<dbReference type="Pfam" id="PF06985">
    <property type="entry name" value="HET"/>
    <property type="match status" value="1"/>
</dbReference>
<dbReference type="EMBL" id="JAGMVJ010000002">
    <property type="protein sequence ID" value="KAH7093616.1"/>
    <property type="molecule type" value="Genomic_DNA"/>
</dbReference>
<keyword evidence="1" id="KW-0472">Membrane</keyword>
<name>A0A8K0W2Y8_9PLEO</name>